<accession>A0ABV2J5I0</accession>
<dbReference type="EMBL" id="JBEPMB010000011">
    <property type="protein sequence ID" value="MET3616017.1"/>
    <property type="molecule type" value="Genomic_DNA"/>
</dbReference>
<gene>
    <name evidence="1" type="ORF">ABID16_004366</name>
</gene>
<comment type="caution">
    <text evidence="1">The sequence shown here is derived from an EMBL/GenBank/DDBJ whole genome shotgun (WGS) entry which is preliminary data.</text>
</comment>
<evidence type="ECO:0000313" key="1">
    <source>
        <dbReference type="EMBL" id="MET3616017.1"/>
    </source>
</evidence>
<evidence type="ECO:0000313" key="2">
    <source>
        <dbReference type="Proteomes" id="UP001549047"/>
    </source>
</evidence>
<dbReference type="Proteomes" id="UP001549047">
    <property type="component" value="Unassembled WGS sequence"/>
</dbReference>
<sequence>MTALETRIYCHPPIPLADISPLEMLILTNVLECSETEEGLVLFTDFGPTNPVRVARSELVAAFRASAQNAEDPINIFIADRVLSLLSAGGNTVEDDAMIDIDLSEFPWQFAVKGIVARSTDMDEVTVVQWMNRPSQRLESFGASVSLITAKAIHHATSEDLLARFRLQDKALPPAASSAASPEDDSTLAGGAASDLFTVKEIETALCIWEAMLYFRGLHQDERPVPDNIVRMSEVWDAVGWQAMRSHVREIVPFALDVHDNVSEGLEEEGFTFDFDFAPALIETLLWSEDGAYREGEPKEFLKDVMVAVRRRRQDVVARTASGFNPASCQVD</sequence>
<proteinExistence type="predicted"/>
<reference evidence="1 2" key="1">
    <citation type="submission" date="2024-06" db="EMBL/GenBank/DDBJ databases">
        <title>Genomic Encyclopedia of Type Strains, Phase IV (KMG-IV): sequencing the most valuable type-strain genomes for metagenomic binning, comparative biology and taxonomic classification.</title>
        <authorList>
            <person name="Goeker M."/>
        </authorList>
    </citation>
    <scope>NUCLEOTIDE SEQUENCE [LARGE SCALE GENOMIC DNA]</scope>
    <source>
        <strain evidence="1 2">DSM 29780</strain>
    </source>
</reference>
<organism evidence="1 2">
    <name type="scientific">Rhizobium aquaticum</name>
    <dbReference type="NCBI Taxonomy" id="1549636"/>
    <lineage>
        <taxon>Bacteria</taxon>
        <taxon>Pseudomonadati</taxon>
        <taxon>Pseudomonadota</taxon>
        <taxon>Alphaproteobacteria</taxon>
        <taxon>Hyphomicrobiales</taxon>
        <taxon>Rhizobiaceae</taxon>
        <taxon>Rhizobium/Agrobacterium group</taxon>
        <taxon>Rhizobium</taxon>
    </lineage>
</organism>
<protein>
    <submittedName>
        <fullName evidence="1">Uncharacterized protein</fullName>
    </submittedName>
</protein>
<keyword evidence="2" id="KW-1185">Reference proteome</keyword>
<name>A0ABV2J5I0_9HYPH</name>
<dbReference type="RefSeq" id="WP_354558478.1">
    <property type="nucleotide sequence ID" value="NZ_JBEPMB010000011.1"/>
</dbReference>